<keyword evidence="3 6" id="KW-0862">Zinc</keyword>
<keyword evidence="9" id="KW-1185">Reference proteome</keyword>
<dbReference type="InterPro" id="IPR020843">
    <property type="entry name" value="ER"/>
</dbReference>
<evidence type="ECO:0000313" key="9">
    <source>
        <dbReference type="Proteomes" id="UP000197025"/>
    </source>
</evidence>
<comment type="similarity">
    <text evidence="6">Belongs to the zinc-containing alcohol dehydrogenase family.</text>
</comment>
<evidence type="ECO:0000256" key="3">
    <source>
        <dbReference type="ARBA" id="ARBA00022833"/>
    </source>
</evidence>
<dbReference type="PANTHER" id="PTHR43880:SF12">
    <property type="entry name" value="ALCOHOL DEHYDROGENASE CLASS-3"/>
    <property type="match status" value="1"/>
</dbReference>
<gene>
    <name evidence="8" type="ORF">SAMN02746019_00028900</name>
</gene>
<dbReference type="RefSeq" id="WP_088572561.1">
    <property type="nucleotide sequence ID" value="NZ_FYEK01000078.1"/>
</dbReference>
<evidence type="ECO:0000256" key="2">
    <source>
        <dbReference type="ARBA" id="ARBA00022723"/>
    </source>
</evidence>
<dbReference type="CDD" id="cd08281">
    <property type="entry name" value="liver_ADH_like1"/>
    <property type="match status" value="1"/>
</dbReference>
<dbReference type="GO" id="GO:0046294">
    <property type="term" value="P:formaldehyde catabolic process"/>
    <property type="evidence" value="ECO:0007669"/>
    <property type="project" value="TreeGrafter"/>
</dbReference>
<organism evidence="8 9">
    <name type="scientific">Thermoflexus hugenholtzii JAD2</name>
    <dbReference type="NCBI Taxonomy" id="877466"/>
    <lineage>
        <taxon>Bacteria</taxon>
        <taxon>Bacillati</taxon>
        <taxon>Chloroflexota</taxon>
        <taxon>Thermoflexia</taxon>
        <taxon>Thermoflexales</taxon>
        <taxon>Thermoflexaceae</taxon>
        <taxon>Thermoflexus</taxon>
    </lineage>
</organism>
<dbReference type="InterPro" id="IPR011032">
    <property type="entry name" value="GroES-like_sf"/>
</dbReference>
<evidence type="ECO:0000256" key="6">
    <source>
        <dbReference type="RuleBase" id="RU361277"/>
    </source>
</evidence>
<dbReference type="InterPro" id="IPR013149">
    <property type="entry name" value="ADH-like_C"/>
</dbReference>
<dbReference type="SMART" id="SM00829">
    <property type="entry name" value="PKS_ER"/>
    <property type="match status" value="1"/>
</dbReference>
<dbReference type="FunFam" id="3.40.50.720:FF:000003">
    <property type="entry name" value="S-(hydroxymethyl)glutathione dehydrogenase"/>
    <property type="match status" value="1"/>
</dbReference>
<sequence>MKTLAAVLYEMGRPAPYRESRPLSVEEVELEGPGPGEVLVEVAAAGLCHSDLSVIDGSRPRPMPMVLGHEAAGIVREVGPGVHEVRPGDHVVFSFVPMCGRCFYCAIGRPVLCENGNRANAAGTLLSGARRFRNAAGEPLHHHLGVSAFSRFTVAAQESLIRIDPEIPLEKAALFGCAVMTGVGAVVNTARVEPGMSVAVFGLGGVGLSVVMGAHLAGAYPIIAVDILPGKLELAQKAGATHLVNAREVDPVTAIRELTGGGVHYAFESVGSERVLIQAYQATRRGGTTITIGLPHPERMFSVPAVSIVGEERTIKGSYMGSAVPRRDLPRFLALHQAGRLPVDLLLSRVIGLEEINEGFDALARGEVVRQVVRLGAA</sequence>
<dbReference type="Gene3D" id="3.40.50.720">
    <property type="entry name" value="NAD(P)-binding Rossmann-like Domain"/>
    <property type="match status" value="1"/>
</dbReference>
<dbReference type="PROSITE" id="PS00059">
    <property type="entry name" value="ADH_ZINC"/>
    <property type="match status" value="1"/>
</dbReference>
<evidence type="ECO:0000259" key="7">
    <source>
        <dbReference type="SMART" id="SM00829"/>
    </source>
</evidence>
<dbReference type="Pfam" id="PF00107">
    <property type="entry name" value="ADH_zinc_N"/>
    <property type="match status" value="1"/>
</dbReference>
<dbReference type="InterPro" id="IPR002328">
    <property type="entry name" value="ADH_Zn_CS"/>
</dbReference>
<evidence type="ECO:0000256" key="4">
    <source>
        <dbReference type="ARBA" id="ARBA00023002"/>
    </source>
</evidence>
<dbReference type="OrthoDB" id="9806940at2"/>
<dbReference type="AlphaFoldDB" id="A0A212RV88"/>
<dbReference type="Gene3D" id="3.90.180.10">
    <property type="entry name" value="Medium-chain alcohol dehydrogenases, catalytic domain"/>
    <property type="match status" value="1"/>
</dbReference>
<feature type="domain" description="Enoyl reductase (ER)" evidence="7">
    <location>
        <begin position="18"/>
        <end position="373"/>
    </location>
</feature>
<keyword evidence="4" id="KW-0560">Oxidoreductase</keyword>
<dbReference type="SUPFAM" id="SSF51735">
    <property type="entry name" value="NAD(P)-binding Rossmann-fold domains"/>
    <property type="match status" value="1"/>
</dbReference>
<accession>A0A212RV88</accession>
<dbReference type="InterPro" id="IPR013154">
    <property type="entry name" value="ADH-like_N"/>
</dbReference>
<keyword evidence="2 6" id="KW-0479">Metal-binding</keyword>
<dbReference type="InterPro" id="IPR036291">
    <property type="entry name" value="NAD(P)-bd_dom_sf"/>
</dbReference>
<dbReference type="GO" id="GO:0051903">
    <property type="term" value="F:S-(hydroxymethyl)glutathione dehydrogenase [NAD(P)+] activity"/>
    <property type="evidence" value="ECO:0007669"/>
    <property type="project" value="TreeGrafter"/>
</dbReference>
<comment type="cofactor">
    <cofactor evidence="1 6">
        <name>Zn(2+)</name>
        <dbReference type="ChEBI" id="CHEBI:29105"/>
    </cofactor>
</comment>
<proteinExistence type="inferred from homology"/>
<protein>
    <submittedName>
        <fullName evidence="8">Alcohol dehydrogenase</fullName>
    </submittedName>
</protein>
<evidence type="ECO:0000256" key="1">
    <source>
        <dbReference type="ARBA" id="ARBA00001947"/>
    </source>
</evidence>
<reference evidence="9" key="1">
    <citation type="submission" date="2017-06" db="EMBL/GenBank/DDBJ databases">
        <authorList>
            <person name="Varghese N."/>
            <person name="Submissions S."/>
        </authorList>
    </citation>
    <scope>NUCLEOTIDE SEQUENCE [LARGE SCALE GENOMIC DNA]</scope>
    <source>
        <strain evidence="9">JAD2</strain>
    </source>
</reference>
<dbReference type="SUPFAM" id="SSF50129">
    <property type="entry name" value="GroES-like"/>
    <property type="match status" value="2"/>
</dbReference>
<dbReference type="GO" id="GO:0005829">
    <property type="term" value="C:cytosol"/>
    <property type="evidence" value="ECO:0007669"/>
    <property type="project" value="TreeGrafter"/>
</dbReference>
<evidence type="ECO:0000256" key="5">
    <source>
        <dbReference type="ARBA" id="ARBA00023027"/>
    </source>
</evidence>
<dbReference type="Pfam" id="PF08240">
    <property type="entry name" value="ADH_N"/>
    <property type="match status" value="1"/>
</dbReference>
<dbReference type="Proteomes" id="UP000197025">
    <property type="component" value="Unassembled WGS sequence"/>
</dbReference>
<dbReference type="PANTHER" id="PTHR43880">
    <property type="entry name" value="ALCOHOL DEHYDROGENASE"/>
    <property type="match status" value="1"/>
</dbReference>
<dbReference type="InParanoid" id="A0A212RV88"/>
<keyword evidence="5" id="KW-0520">NAD</keyword>
<evidence type="ECO:0000313" key="8">
    <source>
        <dbReference type="EMBL" id="SNB76560.1"/>
    </source>
</evidence>
<dbReference type="GO" id="GO:0008270">
    <property type="term" value="F:zinc ion binding"/>
    <property type="evidence" value="ECO:0007669"/>
    <property type="project" value="InterPro"/>
</dbReference>
<dbReference type="EMBL" id="FYEK01000078">
    <property type="protein sequence ID" value="SNB76560.1"/>
    <property type="molecule type" value="Genomic_DNA"/>
</dbReference>
<name>A0A212RV88_9CHLR</name>